<evidence type="ECO:0000313" key="4">
    <source>
        <dbReference type="Proteomes" id="UP000216867"/>
    </source>
</evidence>
<dbReference type="Pfam" id="PF02577">
    <property type="entry name" value="BFN_dom"/>
    <property type="match status" value="1"/>
</dbReference>
<dbReference type="GeneID" id="99773191"/>
<dbReference type="InterPro" id="IPR036104">
    <property type="entry name" value="BFN_sf"/>
</dbReference>
<dbReference type="RefSeq" id="WP_095376580.1">
    <property type="nucleotide sequence ID" value="NZ_CAACXN010000014.1"/>
</dbReference>
<dbReference type="Gene3D" id="3.10.690.10">
    <property type="entry name" value="Bifunctional nuclease domain"/>
    <property type="match status" value="1"/>
</dbReference>
<evidence type="ECO:0000313" key="2">
    <source>
        <dbReference type="EMBL" id="PAK94255.1"/>
    </source>
</evidence>
<feature type="domain" description="BFN" evidence="1">
    <location>
        <begin position="3"/>
        <end position="131"/>
    </location>
</feature>
<dbReference type="EMBL" id="NCWY01000013">
    <property type="protein sequence ID" value="PAK94255.1"/>
    <property type="molecule type" value="Genomic_DNA"/>
</dbReference>
<reference evidence="2 4" key="1">
    <citation type="submission" date="2017-04" db="EMBL/GenBank/DDBJ databases">
        <title>Kefir bacterial isolates.</title>
        <authorList>
            <person name="Kim Y."/>
            <person name="Blasche S."/>
            <person name="Patil K.R."/>
        </authorList>
    </citation>
    <scope>NUCLEOTIDE SEQUENCE [LARGE SCALE GENOMIC DNA]</scope>
    <source>
        <strain evidence="2 4">OG2</strain>
    </source>
</reference>
<dbReference type="Proteomes" id="UP000216867">
    <property type="component" value="Unassembled WGS sequence"/>
</dbReference>
<evidence type="ECO:0000313" key="3">
    <source>
        <dbReference type="EMBL" id="VEW12478.1"/>
    </source>
</evidence>
<proteinExistence type="predicted"/>
<dbReference type="SUPFAM" id="SSF103256">
    <property type="entry name" value="Hypothetical protein TM0160"/>
    <property type="match status" value="1"/>
</dbReference>
<protein>
    <submittedName>
        <fullName evidence="3">Uncharacterized ACR, COG1259</fullName>
    </submittedName>
</protein>
<sequence length="160" mass="17352">MPNVEVEVVGVRIEMPANQPILLLKASEPAYYLPIWVGAIEANALSIAQRGLTPPRPMTHALLLDVLAAHDDELADVTITGRDGQIFLAELHTEDGRTISARPSDAVTLALTAECPVYVDSDLLKDAGIEAPEADEEEVAQFRDFLDNVSAEDFETGDEQ</sequence>
<dbReference type="InterPro" id="IPR003729">
    <property type="entry name" value="Bi_nuclease_dom"/>
</dbReference>
<dbReference type="AlphaFoldDB" id="A0A269Z914"/>
<dbReference type="GO" id="GO:0004518">
    <property type="term" value="F:nuclease activity"/>
    <property type="evidence" value="ECO:0007669"/>
    <property type="project" value="InterPro"/>
</dbReference>
<name>A0A269Z914_9MICO</name>
<dbReference type="PROSITE" id="PS51658">
    <property type="entry name" value="BFN"/>
    <property type="match status" value="1"/>
</dbReference>
<evidence type="ECO:0000313" key="5">
    <source>
        <dbReference type="Proteomes" id="UP000386281"/>
    </source>
</evidence>
<evidence type="ECO:0000259" key="1">
    <source>
        <dbReference type="PROSITE" id="PS51658"/>
    </source>
</evidence>
<dbReference type="EMBL" id="CAACXN010000014">
    <property type="protein sequence ID" value="VEW12478.1"/>
    <property type="molecule type" value="Genomic_DNA"/>
</dbReference>
<dbReference type="Proteomes" id="UP000386281">
    <property type="component" value="Unassembled WGS sequence"/>
</dbReference>
<organism evidence="2 4">
    <name type="scientific">Brevibacterium casei</name>
    <dbReference type="NCBI Taxonomy" id="33889"/>
    <lineage>
        <taxon>Bacteria</taxon>
        <taxon>Bacillati</taxon>
        <taxon>Actinomycetota</taxon>
        <taxon>Actinomycetes</taxon>
        <taxon>Micrococcales</taxon>
        <taxon>Brevibacteriaceae</taxon>
        <taxon>Brevibacterium</taxon>
    </lineage>
</organism>
<dbReference type="PANTHER" id="PTHR15160">
    <property type="entry name" value="VON HIPPEL-LINDAU PROTEIN"/>
    <property type="match status" value="1"/>
</dbReference>
<reference evidence="3 5" key="2">
    <citation type="submission" date="2019-02" db="EMBL/GenBank/DDBJ databases">
        <authorList>
            <consortium name="Pathogen Informatics"/>
        </authorList>
    </citation>
    <scope>NUCLEOTIDE SEQUENCE [LARGE SCALE GENOMIC DNA]</scope>
    <source>
        <strain evidence="3 5">3012STDY7078520</strain>
    </source>
</reference>
<accession>A0A269Z914</accession>
<gene>
    <name evidence="2" type="ORF">B8X04_13960</name>
    <name evidence="3" type="ORF">NCTC12391_01563</name>
</gene>
<dbReference type="PANTHER" id="PTHR15160:SF1">
    <property type="entry name" value="VON HIPPEL-LINDAU DISEASE TUMOR SUPPRESSOR"/>
    <property type="match status" value="1"/>
</dbReference>